<name>A0A8J2SRV1_9STRA</name>
<dbReference type="PANTHER" id="PTHR11102:SF147">
    <property type="entry name" value="SEL1L ADAPTOR SUBUNIT OF ERAD E3 UBIQUITIN LIGASE"/>
    <property type="match status" value="1"/>
</dbReference>
<dbReference type="Pfam" id="PF08238">
    <property type="entry name" value="Sel1"/>
    <property type="match status" value="5"/>
</dbReference>
<sequence length="725" mass="75488">MRTLALLALVGGAAADDAPLSEAETERLLREAAGWRSGQRNGTRSLRRAVEMYALAADRGSGAGARHGAFELARLLERGCAWPSLGAAAGDVGSLCARDLPEALRRFGAAAQRGHPAAQFGVAVALGSDAFVVGDDAERAALRAYAAEVGGAAAAAAAAARGRASREDAAVLHLYFAAAGGDPLANMALGARHVHGDGVPKDCDAALRFYERAADEAVRRAAAEGVLRPNARERLSAAGGRVAALEALWDATAGRLLDLGAGLVEHRDRLVRAGRALLAAPRARAAPPPPPPPAAAAPDAPWVAPPGAPPWAADGDDPFWGVGGRPGRGADVLHYYRHAASQGDGAAQLALGHLHFHGGRGVAQDPARAARLFAAAADGAEVDDAAAFGWAGLCYLEGWGVARDEARAEAWLRRGEKRGDAAALDGLGLLELRRAAGRKERDAAAGYFRRASEKGFMDALYHLGLYQLGWDGRPEAELALVDGFARRLARQERRSRKDAQKALQFFSLAAQNGHVRALHKVGRLYARALGVRRSCDVAANAYKTVAERGPWVAQLAEAHAVYARGDVDGARRAYARLAEAGYEVAQANAAAARPRGARGAARGRGLPRDVGGGLRGPRAAPLRARGQAGQRRRRAAAGRHDAARGRRRAGRGALPGGARAAPRPGDLRARVVLPARPRRAARPAPREAALRARGRGGRGRRLARAPRAGPALRGVGAPGGRAAAA</sequence>
<organism evidence="4 5">
    <name type="scientific">Pelagomonas calceolata</name>
    <dbReference type="NCBI Taxonomy" id="35677"/>
    <lineage>
        <taxon>Eukaryota</taxon>
        <taxon>Sar</taxon>
        <taxon>Stramenopiles</taxon>
        <taxon>Ochrophyta</taxon>
        <taxon>Pelagophyceae</taxon>
        <taxon>Pelagomonadales</taxon>
        <taxon>Pelagomonadaceae</taxon>
        <taxon>Pelagomonas</taxon>
    </lineage>
</organism>
<comment type="similarity">
    <text evidence="1">Belongs to the sel-1 family.</text>
</comment>
<evidence type="ECO:0000313" key="4">
    <source>
        <dbReference type="EMBL" id="CAH0371849.1"/>
    </source>
</evidence>
<evidence type="ECO:0000313" key="5">
    <source>
        <dbReference type="Proteomes" id="UP000789595"/>
    </source>
</evidence>
<reference evidence="4" key="1">
    <citation type="submission" date="2021-11" db="EMBL/GenBank/DDBJ databases">
        <authorList>
            <consortium name="Genoscope - CEA"/>
            <person name="William W."/>
        </authorList>
    </citation>
    <scope>NUCLEOTIDE SEQUENCE</scope>
</reference>
<gene>
    <name evidence="4" type="ORF">PECAL_3P18050</name>
</gene>
<feature type="chain" id="PRO_5035205715" evidence="3">
    <location>
        <begin position="16"/>
        <end position="725"/>
    </location>
</feature>
<proteinExistence type="inferred from homology"/>
<dbReference type="PANTHER" id="PTHR11102">
    <property type="entry name" value="SEL-1-LIKE PROTEIN"/>
    <property type="match status" value="1"/>
</dbReference>
<feature type="compositionally biased region" description="Low complexity" evidence="2">
    <location>
        <begin position="616"/>
        <end position="629"/>
    </location>
</feature>
<feature type="compositionally biased region" description="Low complexity" evidence="2">
    <location>
        <begin position="705"/>
        <end position="725"/>
    </location>
</feature>
<protein>
    <submittedName>
        <fullName evidence="4">Uncharacterized protein</fullName>
    </submittedName>
</protein>
<evidence type="ECO:0000256" key="3">
    <source>
        <dbReference type="SAM" id="SignalP"/>
    </source>
</evidence>
<dbReference type="AlphaFoldDB" id="A0A8J2SRV1"/>
<accession>A0A8J2SRV1</accession>
<evidence type="ECO:0000256" key="1">
    <source>
        <dbReference type="ARBA" id="ARBA00038101"/>
    </source>
</evidence>
<keyword evidence="3" id="KW-0732">Signal</keyword>
<dbReference type="OrthoDB" id="206966at2759"/>
<comment type="caution">
    <text evidence="4">The sequence shown here is derived from an EMBL/GenBank/DDBJ whole genome shotgun (WGS) entry which is preliminary data.</text>
</comment>
<dbReference type="SMART" id="SM00671">
    <property type="entry name" value="SEL1"/>
    <property type="match status" value="5"/>
</dbReference>
<feature type="compositionally biased region" description="Low complexity" evidence="2">
    <location>
        <begin position="656"/>
        <end position="675"/>
    </location>
</feature>
<dbReference type="SUPFAM" id="SSF81901">
    <property type="entry name" value="HCP-like"/>
    <property type="match status" value="3"/>
</dbReference>
<feature type="compositionally biased region" description="Basic residues" evidence="2">
    <location>
        <begin position="692"/>
        <end position="704"/>
    </location>
</feature>
<dbReference type="InterPro" id="IPR050767">
    <property type="entry name" value="Sel1_AlgK"/>
</dbReference>
<dbReference type="GO" id="GO:0005789">
    <property type="term" value="C:endoplasmic reticulum membrane"/>
    <property type="evidence" value="ECO:0007669"/>
    <property type="project" value="TreeGrafter"/>
</dbReference>
<dbReference type="GO" id="GO:0036503">
    <property type="term" value="P:ERAD pathway"/>
    <property type="evidence" value="ECO:0007669"/>
    <property type="project" value="TreeGrafter"/>
</dbReference>
<dbReference type="InterPro" id="IPR006597">
    <property type="entry name" value="Sel1-like"/>
</dbReference>
<dbReference type="Proteomes" id="UP000789595">
    <property type="component" value="Unassembled WGS sequence"/>
</dbReference>
<dbReference type="EMBL" id="CAKKNE010000003">
    <property type="protein sequence ID" value="CAH0371849.1"/>
    <property type="molecule type" value="Genomic_DNA"/>
</dbReference>
<keyword evidence="5" id="KW-1185">Reference proteome</keyword>
<feature type="signal peptide" evidence="3">
    <location>
        <begin position="1"/>
        <end position="15"/>
    </location>
</feature>
<feature type="compositionally biased region" description="Low complexity" evidence="2">
    <location>
        <begin position="590"/>
        <end position="604"/>
    </location>
</feature>
<dbReference type="InterPro" id="IPR011990">
    <property type="entry name" value="TPR-like_helical_dom_sf"/>
</dbReference>
<evidence type="ECO:0000256" key="2">
    <source>
        <dbReference type="SAM" id="MobiDB-lite"/>
    </source>
</evidence>
<dbReference type="Gene3D" id="1.25.40.10">
    <property type="entry name" value="Tetratricopeptide repeat domain"/>
    <property type="match status" value="3"/>
</dbReference>
<feature type="non-terminal residue" evidence="4">
    <location>
        <position position="725"/>
    </location>
</feature>
<feature type="region of interest" description="Disordered" evidence="2">
    <location>
        <begin position="590"/>
        <end position="725"/>
    </location>
</feature>